<dbReference type="Proteomes" id="UP000250166">
    <property type="component" value="Unassembled WGS sequence"/>
</dbReference>
<dbReference type="InterPro" id="IPR003646">
    <property type="entry name" value="SH3-like_bac-type"/>
</dbReference>
<evidence type="ECO:0000313" key="4">
    <source>
        <dbReference type="EMBL" id="SQB99017.1"/>
    </source>
</evidence>
<evidence type="ECO:0000256" key="1">
    <source>
        <dbReference type="SAM" id="Phobius"/>
    </source>
</evidence>
<dbReference type="AlphaFoldDB" id="A0A2X3BB64"/>
<evidence type="ECO:0000256" key="2">
    <source>
        <dbReference type="SAM" id="SignalP"/>
    </source>
</evidence>
<reference evidence="4 5" key="1">
    <citation type="submission" date="2018-06" db="EMBL/GenBank/DDBJ databases">
        <authorList>
            <consortium name="Pathogen Informatics"/>
            <person name="Doyle S."/>
        </authorList>
    </citation>
    <scope>NUCLEOTIDE SEQUENCE [LARGE SCALE GENOMIC DNA]</scope>
    <source>
        <strain evidence="4 5">NCTC13102</strain>
    </source>
</reference>
<feature type="transmembrane region" description="Helical" evidence="1">
    <location>
        <begin position="274"/>
        <end position="294"/>
    </location>
</feature>
<dbReference type="Pfam" id="PF08239">
    <property type="entry name" value="SH3_3"/>
    <property type="match status" value="1"/>
</dbReference>
<gene>
    <name evidence="4" type="ORF">NCTC13102_01490</name>
</gene>
<feature type="domain" description="SH3b" evidence="3">
    <location>
        <begin position="335"/>
        <end position="375"/>
    </location>
</feature>
<keyword evidence="1" id="KW-1133">Transmembrane helix</keyword>
<sequence>MKIFHILFLFFALLSFGASEVSTSPNQENQSRAQSQSLPNERIVYAKNATPDEILEKPIYVGQTIPITYSALLMNNAILQQSLFTEKLSSDKLTLKTPNAQWKGAEDNSVQITYYFKIKSPNAMIPEFEVIAKSKDNSYTDSSIVPSIHLNVIDLYQNKKYVGVVADSLKVGIYKAKNYDADYNLLAFELIATNANLEDFKIPDFQKQGIERSNFSAQESSGIFYCVVPRNIQNISFEYFSLPNNRFETIQIPVIPAADIVSTQESLKPKNTYLLYYSLFIGAIIVTLLILSFFFKKIRKILWILSFGVFVYLLFYLFYTKSGTLESGKHIWVLPTHNSTILETTKTSMKVKVIGEHDKYYKIITPDDKVGWIRKEDAE</sequence>
<protein>
    <submittedName>
        <fullName evidence="4">Putative inner membrane protein</fullName>
    </submittedName>
</protein>
<keyword evidence="1" id="KW-0812">Transmembrane</keyword>
<dbReference type="Gene3D" id="2.30.30.40">
    <property type="entry name" value="SH3 Domains"/>
    <property type="match status" value="1"/>
</dbReference>
<feature type="transmembrane region" description="Helical" evidence="1">
    <location>
        <begin position="301"/>
        <end position="319"/>
    </location>
</feature>
<evidence type="ECO:0000313" key="5">
    <source>
        <dbReference type="Proteomes" id="UP000250166"/>
    </source>
</evidence>
<accession>A0A2X3BB64</accession>
<keyword evidence="1" id="KW-0472">Membrane</keyword>
<organism evidence="4 5">
    <name type="scientific">Helicobacter fennelliae</name>
    <dbReference type="NCBI Taxonomy" id="215"/>
    <lineage>
        <taxon>Bacteria</taxon>
        <taxon>Pseudomonadati</taxon>
        <taxon>Campylobacterota</taxon>
        <taxon>Epsilonproteobacteria</taxon>
        <taxon>Campylobacterales</taxon>
        <taxon>Helicobacteraceae</taxon>
        <taxon>Helicobacter</taxon>
    </lineage>
</organism>
<dbReference type="EMBL" id="UAWL01000006">
    <property type="protein sequence ID" value="SQB99017.1"/>
    <property type="molecule type" value="Genomic_DNA"/>
</dbReference>
<evidence type="ECO:0000259" key="3">
    <source>
        <dbReference type="Pfam" id="PF08239"/>
    </source>
</evidence>
<proteinExistence type="predicted"/>
<keyword evidence="2" id="KW-0732">Signal</keyword>
<dbReference type="RefSeq" id="WP_112058789.1">
    <property type="nucleotide sequence ID" value="NZ_JAERIV010000002.1"/>
</dbReference>
<name>A0A2X3BB64_9HELI</name>
<feature type="signal peptide" evidence="2">
    <location>
        <begin position="1"/>
        <end position="20"/>
    </location>
</feature>
<feature type="chain" id="PRO_5016039645" evidence="2">
    <location>
        <begin position="21"/>
        <end position="379"/>
    </location>
</feature>